<feature type="compositionally biased region" description="Polar residues" evidence="8">
    <location>
        <begin position="138"/>
        <end position="172"/>
    </location>
</feature>
<evidence type="ECO:0000256" key="1">
    <source>
        <dbReference type="ARBA" id="ARBA00004123"/>
    </source>
</evidence>
<dbReference type="Proteomes" id="UP000288859">
    <property type="component" value="Unassembled WGS sequence"/>
</dbReference>
<evidence type="ECO:0000256" key="6">
    <source>
        <dbReference type="ARBA" id="ARBA00023242"/>
    </source>
</evidence>
<reference evidence="9 10" key="1">
    <citation type="submission" date="2017-03" db="EMBL/GenBank/DDBJ databases">
        <title>Genomes of endolithic fungi from Antarctica.</title>
        <authorList>
            <person name="Coleine C."/>
            <person name="Masonjones S."/>
            <person name="Stajich J.E."/>
        </authorList>
    </citation>
    <scope>NUCLEOTIDE SEQUENCE [LARGE SCALE GENOMIC DNA]</scope>
    <source>
        <strain evidence="9 10">CCFEE 6314</strain>
    </source>
</reference>
<keyword evidence="4" id="KW-0498">Mitosis</keyword>
<dbReference type="OrthoDB" id="5565328at2759"/>
<feature type="compositionally biased region" description="Pro residues" evidence="8">
    <location>
        <begin position="73"/>
        <end position="83"/>
    </location>
</feature>
<keyword evidence="3" id="KW-0132">Cell division</keyword>
<dbReference type="AlphaFoldDB" id="A0A438N167"/>
<dbReference type="GO" id="GO:0007059">
    <property type="term" value="P:chromosome segregation"/>
    <property type="evidence" value="ECO:0007669"/>
    <property type="project" value="UniProtKB-KW"/>
</dbReference>
<keyword evidence="6" id="KW-0539">Nucleus</keyword>
<comment type="subcellular location">
    <subcellularLocation>
        <location evidence="1">Nucleus</location>
    </subcellularLocation>
</comment>
<evidence type="ECO:0000256" key="7">
    <source>
        <dbReference type="ARBA" id="ARBA00023306"/>
    </source>
</evidence>
<evidence type="ECO:0000256" key="4">
    <source>
        <dbReference type="ARBA" id="ARBA00022776"/>
    </source>
</evidence>
<feature type="compositionally biased region" description="Low complexity" evidence="8">
    <location>
        <begin position="109"/>
        <end position="132"/>
    </location>
</feature>
<name>A0A438N167_EXOME</name>
<dbReference type="EMBL" id="NAJM01000029">
    <property type="protein sequence ID" value="RVX69432.1"/>
    <property type="molecule type" value="Genomic_DNA"/>
</dbReference>
<keyword evidence="7" id="KW-0131">Cell cycle</keyword>
<feature type="compositionally biased region" description="Polar residues" evidence="8">
    <location>
        <begin position="30"/>
        <end position="43"/>
    </location>
</feature>
<feature type="compositionally biased region" description="Polar residues" evidence="8">
    <location>
        <begin position="887"/>
        <end position="903"/>
    </location>
</feature>
<evidence type="ECO:0000313" key="10">
    <source>
        <dbReference type="Proteomes" id="UP000288859"/>
    </source>
</evidence>
<dbReference type="PANTHER" id="PTHR21394">
    <property type="entry name" value="MAU2 CHROMATID COHESION FACTOR HOMOLOG"/>
    <property type="match status" value="1"/>
</dbReference>
<feature type="compositionally biased region" description="Polar residues" evidence="8">
    <location>
        <begin position="372"/>
        <end position="388"/>
    </location>
</feature>
<comment type="caution">
    <text evidence="9">The sequence shown here is derived from an EMBL/GenBank/DDBJ whole genome shotgun (WGS) entry which is preliminary data.</text>
</comment>
<comment type="similarity">
    <text evidence="2">Belongs to the SCC4/mau-2 family.</text>
</comment>
<evidence type="ECO:0000256" key="5">
    <source>
        <dbReference type="ARBA" id="ARBA00022829"/>
    </source>
</evidence>
<evidence type="ECO:0000256" key="3">
    <source>
        <dbReference type="ARBA" id="ARBA00022618"/>
    </source>
</evidence>
<accession>A0A438N167</accession>
<evidence type="ECO:0000313" key="9">
    <source>
        <dbReference type="EMBL" id="RVX69432.1"/>
    </source>
</evidence>
<feature type="compositionally biased region" description="Pro residues" evidence="8">
    <location>
        <begin position="230"/>
        <end position="239"/>
    </location>
</feature>
<evidence type="ECO:0008006" key="11">
    <source>
        <dbReference type="Google" id="ProtNLM"/>
    </source>
</evidence>
<dbReference type="GO" id="GO:0007064">
    <property type="term" value="P:mitotic sister chromatid cohesion"/>
    <property type="evidence" value="ECO:0007669"/>
    <property type="project" value="InterPro"/>
</dbReference>
<feature type="compositionally biased region" description="Low complexity" evidence="8">
    <location>
        <begin position="61"/>
        <end position="72"/>
    </location>
</feature>
<gene>
    <name evidence="9" type="ORF">B0A52_06495</name>
</gene>
<feature type="compositionally biased region" description="Polar residues" evidence="8">
    <location>
        <begin position="96"/>
        <end position="108"/>
    </location>
</feature>
<feature type="compositionally biased region" description="Low complexity" evidence="8">
    <location>
        <begin position="173"/>
        <end position="184"/>
    </location>
</feature>
<feature type="region of interest" description="Disordered" evidence="8">
    <location>
        <begin position="887"/>
        <end position="912"/>
    </location>
</feature>
<dbReference type="VEuPathDB" id="FungiDB:PV10_05605"/>
<proteinExistence type="inferred from homology"/>
<sequence length="1086" mass="122443">MPPNFDFAMNLDMDMNMDMDPEPREFYYNHNHNASFSQPNLQYPPQGHLGLAQPHHHPHHQIQAQPQHQARPPSQPRPQPSPQYYPHQPSHAITAPQASQPYLSSGENQFPFQSLPQFQQQPRNQPQPQEYQFHPQAYPQQPTQSLNYPSYYQASPQEYQADFNQYSQPVLHQQQAPRPSQVQQHHQHNLHQPQPQPQPQQQPYLQTHSAQPQPYPQSQTPTSQYQTRPTHPPQQPKHPSPQFGHQPPRQPSPNVSRHPPPQSSPRMSQDTTHQPQKTVQPPPPSPLPKHNQNPPLPMLGNTIEVVIPSHHQISSQANQRSSAQAQPATPQPRKSSSQQSSDSTKPPQTISQPSDSIRGQKVPQHQPAHGSHLQSSNNQHPQTVSMSQLEKKPSLPIGSTSKPQHIMIPTPKPLPRILQSVEIKSRPKSPAIKEPPPGDSPAPEWPEPDYKTALMYVADDLLDSARAQPGNNPQYYDKIAAVITCLQALLTKTKLQPLELVQVSLHYSQVLYDETENYDDAETQLVKAIEVAGRHKLIDHKYEMQLLLSKVLYESKPKAAMREIQRIIEDIEAYHHTAWLYVFRWQHAVFASMSSPIGELHGAVSQVQKMASLAKRHSDSAVMALASVMEAQFHLSSSSHDSITNAQNALATARSMQLNVSIKAIPQLTLLVALIDLACSLHEFQVVEADRKSKEIKELFYECKAHENWRNDNYIYLPVSQESIAGTTTQTSRHIVERKGKYYLKFEWLGKSEVEVLIYLLCANSVAHRNSVNGEKAEGYAQGGLDLLRALQERNLAGPYVQIQHNQIRNRLLEAHLLFTLSFLMASKGSWEATWKYLSQITAISDELKDDFPINMRVCLAYLKGSTLQGRGKLSAAMETYQSPELQFKPQQSSPSLQATSSRHQSRPSHTESDITRCFALLAAMNSAFIMQDPNHPQNSQVPSLIHGLQPAVESCGNKAIRAYYELVISALVHKSIQVKHHLRASLDAGKEIGSLQITTLALICMQDRAFKGQVEERAVKCARAAGSQAKSWKEPLWTHVALGYEADSLEINGFAKTAVQRREESEQAWDRLPEDVKRIKRSVDV</sequence>
<feature type="compositionally biased region" description="Low complexity" evidence="8">
    <location>
        <begin position="201"/>
        <end position="229"/>
    </location>
</feature>
<evidence type="ECO:0000256" key="2">
    <source>
        <dbReference type="ARBA" id="ARBA00008585"/>
    </source>
</evidence>
<dbReference type="InterPro" id="IPR019440">
    <property type="entry name" value="MAU2"/>
</dbReference>
<dbReference type="GO" id="GO:0005634">
    <property type="term" value="C:nucleus"/>
    <property type="evidence" value="ECO:0007669"/>
    <property type="project" value="UniProtKB-SubCell"/>
</dbReference>
<feature type="compositionally biased region" description="Low complexity" evidence="8">
    <location>
        <begin position="314"/>
        <end position="349"/>
    </location>
</feature>
<feature type="compositionally biased region" description="Pro residues" evidence="8">
    <location>
        <begin position="433"/>
        <end position="445"/>
    </location>
</feature>
<dbReference type="GO" id="GO:0051301">
    <property type="term" value="P:cell division"/>
    <property type="evidence" value="ECO:0007669"/>
    <property type="project" value="UniProtKB-KW"/>
</dbReference>
<evidence type="ECO:0000256" key="8">
    <source>
        <dbReference type="SAM" id="MobiDB-lite"/>
    </source>
</evidence>
<protein>
    <recommendedName>
        <fullName evidence="11">Cohesin loading factor</fullName>
    </recommendedName>
</protein>
<dbReference type="Pfam" id="PF10345">
    <property type="entry name" value="Cohesin_load"/>
    <property type="match status" value="1"/>
</dbReference>
<feature type="region of interest" description="Disordered" evidence="8">
    <location>
        <begin position="26"/>
        <end position="447"/>
    </location>
</feature>
<keyword evidence="5" id="KW-0159">Chromosome partition</keyword>
<organism evidence="9 10">
    <name type="scientific">Exophiala mesophila</name>
    <name type="common">Black yeast-like fungus</name>
    <dbReference type="NCBI Taxonomy" id="212818"/>
    <lineage>
        <taxon>Eukaryota</taxon>
        <taxon>Fungi</taxon>
        <taxon>Dikarya</taxon>
        <taxon>Ascomycota</taxon>
        <taxon>Pezizomycotina</taxon>
        <taxon>Eurotiomycetes</taxon>
        <taxon>Chaetothyriomycetidae</taxon>
        <taxon>Chaetothyriales</taxon>
        <taxon>Herpotrichiellaceae</taxon>
        <taxon>Exophiala</taxon>
    </lineage>
</organism>